<dbReference type="Pfam" id="PF13174">
    <property type="entry name" value="TPR_6"/>
    <property type="match status" value="1"/>
</dbReference>
<dbReference type="SUPFAM" id="SSF48452">
    <property type="entry name" value="TPR-like"/>
    <property type="match status" value="3"/>
</dbReference>
<feature type="chain" id="PRO_5031097673" evidence="1">
    <location>
        <begin position="22"/>
        <end position="618"/>
    </location>
</feature>
<evidence type="ECO:0000313" key="2">
    <source>
        <dbReference type="EMBL" id="NML66878.1"/>
    </source>
</evidence>
<proteinExistence type="predicted"/>
<evidence type="ECO:0000256" key="1">
    <source>
        <dbReference type="SAM" id="SignalP"/>
    </source>
</evidence>
<gene>
    <name evidence="2" type="ORF">HHL22_16860</name>
</gene>
<protein>
    <submittedName>
        <fullName evidence="2">Tetratricopeptide repeat protein</fullName>
    </submittedName>
</protein>
<evidence type="ECO:0000313" key="3">
    <source>
        <dbReference type="Proteomes" id="UP000559626"/>
    </source>
</evidence>
<dbReference type="InterPro" id="IPR011990">
    <property type="entry name" value="TPR-like_helical_dom_sf"/>
</dbReference>
<dbReference type="InterPro" id="IPR019734">
    <property type="entry name" value="TPR_rpt"/>
</dbReference>
<comment type="caution">
    <text evidence="2">The sequence shown here is derived from an EMBL/GenBank/DDBJ whole genome shotgun (WGS) entry which is preliminary data.</text>
</comment>
<dbReference type="AlphaFoldDB" id="A0A7Y0AGE1"/>
<organism evidence="2 3">
    <name type="scientific">Hymenobacter polaris</name>
    <dbReference type="NCBI Taxonomy" id="2682546"/>
    <lineage>
        <taxon>Bacteria</taxon>
        <taxon>Pseudomonadati</taxon>
        <taxon>Bacteroidota</taxon>
        <taxon>Cytophagia</taxon>
        <taxon>Cytophagales</taxon>
        <taxon>Hymenobacteraceae</taxon>
        <taxon>Hymenobacter</taxon>
    </lineage>
</organism>
<keyword evidence="1" id="KW-0732">Signal</keyword>
<name>A0A7Y0AGE1_9BACT</name>
<dbReference type="RefSeq" id="WP_169532587.1">
    <property type="nucleotide sequence ID" value="NZ_JABBGH010000003.1"/>
</dbReference>
<dbReference type="Gene3D" id="1.25.40.10">
    <property type="entry name" value="Tetratricopeptide repeat domain"/>
    <property type="match status" value="3"/>
</dbReference>
<reference evidence="2 3" key="1">
    <citation type="submission" date="2020-04" db="EMBL/GenBank/DDBJ databases">
        <title>Hymenobacter polaris sp. nov., isolated from Arctic soil.</title>
        <authorList>
            <person name="Dahal R.H."/>
        </authorList>
    </citation>
    <scope>NUCLEOTIDE SEQUENCE [LARGE SCALE GENOMIC DNA]</scope>
    <source>
        <strain evidence="2 3">RP-2-7</strain>
    </source>
</reference>
<feature type="signal peptide" evidence="1">
    <location>
        <begin position="1"/>
        <end position="21"/>
    </location>
</feature>
<dbReference type="Proteomes" id="UP000559626">
    <property type="component" value="Unassembled WGS sequence"/>
</dbReference>
<accession>A0A7Y0AGE1</accession>
<keyword evidence="3" id="KW-1185">Reference proteome</keyword>
<dbReference type="EMBL" id="JABBGH010000003">
    <property type="protein sequence ID" value="NML66878.1"/>
    <property type="molecule type" value="Genomic_DNA"/>
</dbReference>
<sequence>MRCTSIFLLAGGLALVASAQAQFIPRPPQPGNSGAWAPVDGATLAREYTKRGEFEKAAFLFEKLKSDEQTAPEVLPSYLAALQGLKRYKEAEKLLKRGQRQHPEEGTYGVALGALYAASGDQAAADKQYQKVISQLTPPQVAPVAADFQQRELPQWAEKTYLRGRELARNNTEYAAQLIQFYTQSQQQDKLLDETLRLVERDPQQLPFVRNMLQNALREEKDFDTLEKLLVGKVQAQPDQQAYSELLLWLQVQRHDFAGALVQARALDRRAEAQGARVLALAGIAQRNRDYATAVAACEYVLREYRTGPFYGRARQLLLEAREAQVRDTYPVDQAQLRALAADYAALVTELGSTPDAAPVLNRLAQLYAFQLDDQPRAVPLLERVIAMPRAAPEAVAEAKLALGDIDLLKGEPWEATLLYSQVEKANPEAAIGQEAKLRNARLSYFAGDFKLAKSHLDILKEATTREIANDAMQLSLLIQEGLAVDTLGLALKDYAAVEALVFRNQLPQAITGLDALLARYPGHTIADDALLLKARLQRRTGAYAAAAATLGQITSNPKYDVLSDDALFLLAEIEEQNLGDKAKAQEHYQQVLTKYPGSIYVAEARKRFRHLRGDAVQ</sequence>